<dbReference type="Proteomes" id="UP000290565">
    <property type="component" value="Unassembled WGS sequence"/>
</dbReference>
<reference evidence="1 2" key="1">
    <citation type="submission" date="2015-04" db="EMBL/GenBank/DDBJ databases">
        <title>Comparative genomics of rhizobia nodulating Arachis hypogaea in China.</title>
        <authorList>
            <person name="Li Y."/>
        </authorList>
    </citation>
    <scope>NUCLEOTIDE SEQUENCE [LARGE SCALE GENOMIC DNA]</scope>
    <source>
        <strain evidence="1 2">CCBAU 51787</strain>
    </source>
</reference>
<name>A0A4Q0SDJ1_9BRAD</name>
<evidence type="ECO:0000313" key="1">
    <source>
        <dbReference type="EMBL" id="RXH33664.1"/>
    </source>
</evidence>
<dbReference type="AlphaFoldDB" id="A0A4Q0SDJ1"/>
<evidence type="ECO:0000313" key="2">
    <source>
        <dbReference type="Proteomes" id="UP000290565"/>
    </source>
</evidence>
<gene>
    <name evidence="1" type="ORF">XH94_29790</name>
</gene>
<accession>A0A4Q0SDJ1</accession>
<comment type="caution">
    <text evidence="1">The sequence shown here is derived from an EMBL/GenBank/DDBJ whole genome shotgun (WGS) entry which is preliminary data.</text>
</comment>
<dbReference type="EMBL" id="LBJM01000082">
    <property type="protein sequence ID" value="RXH33664.1"/>
    <property type="molecule type" value="Genomic_DNA"/>
</dbReference>
<sequence length="96" mass="10466">MSMRRGTTDLRAYPFFAASPPASTAALYWWNRRPPLLAIYASACIEHCGSVAATFGYPAISAVLGPASDGLVFCQSLDRGFRSFGIEETNSTRNHF</sequence>
<protein>
    <submittedName>
        <fullName evidence="1">Uncharacterized protein</fullName>
    </submittedName>
</protein>
<organism evidence="1 2">
    <name type="scientific">Bradyrhizobium zhanjiangense</name>
    <dbReference type="NCBI Taxonomy" id="1325107"/>
    <lineage>
        <taxon>Bacteria</taxon>
        <taxon>Pseudomonadati</taxon>
        <taxon>Pseudomonadota</taxon>
        <taxon>Alphaproteobacteria</taxon>
        <taxon>Hyphomicrobiales</taxon>
        <taxon>Nitrobacteraceae</taxon>
        <taxon>Bradyrhizobium</taxon>
    </lineage>
</organism>
<proteinExistence type="predicted"/>